<reference evidence="1" key="1">
    <citation type="submission" date="2024-03" db="EMBL/GenBank/DDBJ databases">
        <title>Human intestinal bacterial collection.</title>
        <authorList>
            <person name="Pauvert C."/>
            <person name="Hitch T.C.A."/>
            <person name="Clavel T."/>
        </authorList>
    </citation>
    <scope>NUCLEOTIDE SEQUENCE [LARGE SCALE GENOMIC DNA]</scope>
    <source>
        <strain evidence="1">CLA-AA-H89B</strain>
    </source>
</reference>
<organism evidence="1 2">
    <name type="scientific">Lachnospira intestinalis</name>
    <dbReference type="NCBI Taxonomy" id="3133158"/>
    <lineage>
        <taxon>Bacteria</taxon>
        <taxon>Bacillati</taxon>
        <taxon>Bacillota</taxon>
        <taxon>Clostridia</taxon>
        <taxon>Lachnospirales</taxon>
        <taxon>Lachnospiraceae</taxon>
        <taxon>Lachnospira</taxon>
    </lineage>
</organism>
<name>A0ABV1H297_9FIRM</name>
<gene>
    <name evidence="1" type="ORF">WMO37_01030</name>
</gene>
<keyword evidence="2" id="KW-1185">Reference proteome</keyword>
<proteinExistence type="predicted"/>
<evidence type="ECO:0008006" key="3">
    <source>
        <dbReference type="Google" id="ProtNLM"/>
    </source>
</evidence>
<comment type="caution">
    <text evidence="1">The sequence shown here is derived from an EMBL/GenBank/DDBJ whole genome shotgun (WGS) entry which is preliminary data.</text>
</comment>
<evidence type="ECO:0000313" key="2">
    <source>
        <dbReference type="Proteomes" id="UP001546774"/>
    </source>
</evidence>
<evidence type="ECO:0000313" key="1">
    <source>
        <dbReference type="EMBL" id="MEQ2553600.1"/>
    </source>
</evidence>
<protein>
    <recommendedName>
        <fullName evidence="3">Methyl-accepting chemotaxis protein</fullName>
    </recommendedName>
</protein>
<accession>A0ABV1H297</accession>
<dbReference type="EMBL" id="JBBMFS010000001">
    <property type="protein sequence ID" value="MEQ2553600.1"/>
    <property type="molecule type" value="Genomic_DNA"/>
</dbReference>
<sequence length="58" mass="6344">METLVATSEENSATIQSISETIAAQNNSVKDILTEIDEIAGVSTKLEEHFDMEQAQCE</sequence>
<dbReference type="Proteomes" id="UP001546774">
    <property type="component" value="Unassembled WGS sequence"/>
</dbReference>